<dbReference type="NCBIfam" id="NF002378">
    <property type="entry name" value="PRK01372.1"/>
    <property type="match status" value="1"/>
</dbReference>
<evidence type="ECO:0000256" key="17">
    <source>
        <dbReference type="ARBA" id="ARBA00047614"/>
    </source>
</evidence>
<comment type="catalytic activity">
    <reaction evidence="17 22">
        <text>2 D-alanine + ATP = D-alanyl-D-alanine + ADP + phosphate + H(+)</text>
        <dbReference type="Rhea" id="RHEA:11224"/>
        <dbReference type="ChEBI" id="CHEBI:15378"/>
        <dbReference type="ChEBI" id="CHEBI:30616"/>
        <dbReference type="ChEBI" id="CHEBI:43474"/>
        <dbReference type="ChEBI" id="CHEBI:57416"/>
        <dbReference type="ChEBI" id="CHEBI:57822"/>
        <dbReference type="ChEBI" id="CHEBI:456216"/>
        <dbReference type="EC" id="6.3.2.4"/>
    </reaction>
</comment>
<feature type="binding site" evidence="24">
    <location>
        <begin position="198"/>
        <end position="199"/>
    </location>
    <ligand>
        <name>ATP</name>
        <dbReference type="ChEBI" id="CHEBI:30616"/>
    </ligand>
</feature>
<dbReference type="InterPro" id="IPR011127">
    <property type="entry name" value="Dala_Dala_lig_N"/>
</dbReference>
<dbReference type="PIRSF" id="PIRSF039102">
    <property type="entry name" value="Ddl/VanB"/>
    <property type="match status" value="1"/>
</dbReference>
<dbReference type="Gene3D" id="3.40.50.20">
    <property type="match status" value="1"/>
</dbReference>
<feature type="active site" evidence="23">
    <location>
        <position position="337"/>
    </location>
</feature>
<dbReference type="FunFam" id="3.30.470.20:FF:000008">
    <property type="entry name" value="D-alanine--D-alanine ligase"/>
    <property type="match status" value="1"/>
</dbReference>
<feature type="binding site" evidence="25">
    <location>
        <position position="328"/>
    </location>
    <ligand>
        <name>Mg(2+)</name>
        <dbReference type="ChEBI" id="CHEBI:18420"/>
        <label>2</label>
    </ligand>
</feature>
<keyword evidence="10 24" id="KW-0547">Nucleotide-binding</keyword>
<evidence type="ECO:0000256" key="23">
    <source>
        <dbReference type="PIRSR" id="PIRSR039102-1"/>
    </source>
</evidence>
<evidence type="ECO:0000256" key="9">
    <source>
        <dbReference type="ARBA" id="ARBA00022723"/>
    </source>
</evidence>
<evidence type="ECO:0000256" key="12">
    <source>
        <dbReference type="ARBA" id="ARBA00022842"/>
    </source>
</evidence>
<evidence type="ECO:0000256" key="19">
    <source>
        <dbReference type="ARBA" id="ARBA00068427"/>
    </source>
</evidence>
<evidence type="ECO:0000256" key="22">
    <source>
        <dbReference type="HAMAP-Rule" id="MF_00047"/>
    </source>
</evidence>
<evidence type="ECO:0000256" key="21">
    <source>
        <dbReference type="ARBA" id="ARBA00077154"/>
    </source>
</evidence>
<evidence type="ECO:0000256" key="2">
    <source>
        <dbReference type="ARBA" id="ARBA00003921"/>
    </source>
</evidence>
<feature type="binding site" evidence="24">
    <location>
        <begin position="190"/>
        <end position="192"/>
    </location>
    <ligand>
        <name>ATP</name>
        <dbReference type="ChEBI" id="CHEBI:30616"/>
    </ligand>
</feature>
<keyword evidence="16 22" id="KW-0961">Cell wall biogenesis/degradation</keyword>
<keyword evidence="8 22" id="KW-0436">Ligase</keyword>
<dbReference type="InterPro" id="IPR011761">
    <property type="entry name" value="ATP-grasp"/>
</dbReference>
<keyword evidence="29" id="KW-1185">Reference proteome</keyword>
<dbReference type="RefSeq" id="WP_271221948.1">
    <property type="nucleotide sequence ID" value="NZ_BAAAVD010000038.1"/>
</dbReference>
<dbReference type="PROSITE" id="PS00844">
    <property type="entry name" value="DALA_DALA_LIGASE_2"/>
    <property type="match status" value="1"/>
</dbReference>
<dbReference type="Pfam" id="PF07478">
    <property type="entry name" value="Dala_Dala_lig_C"/>
    <property type="match status" value="1"/>
</dbReference>
<gene>
    <name evidence="28" type="primary">ddl_2</name>
    <name evidence="22" type="synonym">ddl</name>
    <name evidence="28" type="ORF">GCM10017600_70870</name>
</gene>
<dbReference type="InterPro" id="IPR013815">
    <property type="entry name" value="ATP_grasp_subdomain_1"/>
</dbReference>
<evidence type="ECO:0000313" key="29">
    <source>
        <dbReference type="Proteomes" id="UP001143474"/>
    </source>
</evidence>
<feature type="binding site" evidence="25">
    <location>
        <position position="326"/>
    </location>
    <ligand>
        <name>Mg(2+)</name>
        <dbReference type="ChEBI" id="CHEBI:18420"/>
        <label>1</label>
    </ligand>
</feature>
<evidence type="ECO:0000256" key="1">
    <source>
        <dbReference type="ARBA" id="ARBA00001936"/>
    </source>
</evidence>
<evidence type="ECO:0000256" key="3">
    <source>
        <dbReference type="ARBA" id="ARBA00004496"/>
    </source>
</evidence>
<dbReference type="GO" id="GO:0005829">
    <property type="term" value="C:cytosol"/>
    <property type="evidence" value="ECO:0007669"/>
    <property type="project" value="TreeGrafter"/>
</dbReference>
<dbReference type="Proteomes" id="UP001143474">
    <property type="component" value="Unassembled WGS sequence"/>
</dbReference>
<evidence type="ECO:0000256" key="4">
    <source>
        <dbReference type="ARBA" id="ARBA00004752"/>
    </source>
</evidence>
<evidence type="ECO:0000256" key="11">
    <source>
        <dbReference type="ARBA" id="ARBA00022840"/>
    </source>
</evidence>
<evidence type="ECO:0000256" key="5">
    <source>
        <dbReference type="ARBA" id="ARBA00010871"/>
    </source>
</evidence>
<dbReference type="NCBIfam" id="TIGR01205">
    <property type="entry name" value="D_ala_D_alaTIGR"/>
    <property type="match status" value="1"/>
</dbReference>
<dbReference type="NCBIfam" id="NF002528">
    <property type="entry name" value="PRK01966.1-4"/>
    <property type="match status" value="1"/>
</dbReference>
<dbReference type="InterPro" id="IPR005905">
    <property type="entry name" value="D_ala_D_ala"/>
</dbReference>
<proteinExistence type="inferred from homology"/>
<keyword evidence="9 25" id="KW-0479">Metal-binding</keyword>
<comment type="cofactor">
    <cofactor evidence="25">
        <name>Mg(2+)</name>
        <dbReference type="ChEBI" id="CHEBI:18420"/>
    </cofactor>
    <cofactor evidence="25">
        <name>Mn(2+)</name>
        <dbReference type="ChEBI" id="CHEBI:29035"/>
    </cofactor>
    <text evidence="25">Binds 2 magnesium or manganese ions per subunit.</text>
</comment>
<keyword evidence="12 25" id="KW-0460">Magnesium</keyword>
<dbReference type="GO" id="GO:0005524">
    <property type="term" value="F:ATP binding"/>
    <property type="evidence" value="ECO:0007669"/>
    <property type="project" value="UniProtKB-UniRule"/>
</dbReference>
<dbReference type="FunFam" id="3.30.1490.20:FF:000007">
    <property type="entry name" value="D-alanine--D-alanine ligase"/>
    <property type="match status" value="1"/>
</dbReference>
<organism evidence="28 29">
    <name type="scientific">Streptosporangium carneum</name>
    <dbReference type="NCBI Taxonomy" id="47481"/>
    <lineage>
        <taxon>Bacteria</taxon>
        <taxon>Bacillati</taxon>
        <taxon>Actinomycetota</taxon>
        <taxon>Actinomycetes</taxon>
        <taxon>Streptosporangiales</taxon>
        <taxon>Streptosporangiaceae</taxon>
        <taxon>Streptosporangium</taxon>
    </lineage>
</organism>
<evidence type="ECO:0000256" key="18">
    <source>
        <dbReference type="ARBA" id="ARBA00060592"/>
    </source>
</evidence>
<dbReference type="HAMAP" id="MF_00047">
    <property type="entry name" value="Dala_Dala_lig"/>
    <property type="match status" value="1"/>
</dbReference>
<dbReference type="PROSITE" id="PS50975">
    <property type="entry name" value="ATP_GRASP"/>
    <property type="match status" value="1"/>
</dbReference>
<feature type="binding site" evidence="24">
    <location>
        <position position="146"/>
    </location>
    <ligand>
        <name>ATP</name>
        <dbReference type="ChEBI" id="CHEBI:30616"/>
    </ligand>
</feature>
<dbReference type="GO" id="GO:0009252">
    <property type="term" value="P:peptidoglycan biosynthetic process"/>
    <property type="evidence" value="ECO:0007669"/>
    <property type="project" value="UniProtKB-UniRule"/>
</dbReference>
<reference evidence="28" key="2">
    <citation type="submission" date="2023-01" db="EMBL/GenBank/DDBJ databases">
        <authorList>
            <person name="Sun Q."/>
            <person name="Evtushenko L."/>
        </authorList>
    </citation>
    <scope>NUCLEOTIDE SEQUENCE</scope>
    <source>
        <strain evidence="28">VKM Ac-2007</strain>
    </source>
</reference>
<comment type="similarity">
    <text evidence="5 22">Belongs to the D-alanine--D-alanine ligase family.</text>
</comment>
<feature type="binding site" evidence="25">
    <location>
        <position position="326"/>
    </location>
    <ligand>
        <name>Mg(2+)</name>
        <dbReference type="ChEBI" id="CHEBI:18420"/>
        <label>2</label>
    </ligand>
</feature>
<evidence type="ECO:0000256" key="14">
    <source>
        <dbReference type="ARBA" id="ARBA00022984"/>
    </source>
</evidence>
<feature type="binding site" evidence="24">
    <location>
        <begin position="325"/>
        <end position="326"/>
    </location>
    <ligand>
        <name>ATP</name>
        <dbReference type="ChEBI" id="CHEBI:30616"/>
    </ligand>
</feature>
<dbReference type="EMBL" id="BSEV01000024">
    <property type="protein sequence ID" value="GLK13676.1"/>
    <property type="molecule type" value="Genomic_DNA"/>
</dbReference>
<dbReference type="GO" id="GO:0008360">
    <property type="term" value="P:regulation of cell shape"/>
    <property type="evidence" value="ECO:0007669"/>
    <property type="project" value="UniProtKB-KW"/>
</dbReference>
<dbReference type="EC" id="6.3.2.4" evidence="6 22"/>
<dbReference type="GO" id="GO:0008716">
    <property type="term" value="F:D-alanine-D-alanine ligase activity"/>
    <property type="evidence" value="ECO:0007669"/>
    <property type="project" value="UniProtKB-UniRule"/>
</dbReference>
<dbReference type="SUPFAM" id="SSF56059">
    <property type="entry name" value="Glutathione synthetase ATP-binding domain-like"/>
    <property type="match status" value="1"/>
</dbReference>
<accession>A0A9W6MGW8</accession>
<dbReference type="GO" id="GO:0071555">
    <property type="term" value="P:cell wall organization"/>
    <property type="evidence" value="ECO:0007669"/>
    <property type="project" value="UniProtKB-KW"/>
</dbReference>
<keyword evidence="14 22" id="KW-0573">Peptidoglycan synthesis</keyword>
<dbReference type="Gene3D" id="3.30.1490.20">
    <property type="entry name" value="ATP-grasp fold, A domain"/>
    <property type="match status" value="1"/>
</dbReference>
<comment type="pathway">
    <text evidence="18">Glycan biosynthesis.</text>
</comment>
<comment type="pathway">
    <text evidence="4 22">Cell wall biogenesis; peptidoglycan biosynthesis.</text>
</comment>
<evidence type="ECO:0000256" key="8">
    <source>
        <dbReference type="ARBA" id="ARBA00022598"/>
    </source>
</evidence>
<dbReference type="InterPro" id="IPR016185">
    <property type="entry name" value="PreATP-grasp_dom_sf"/>
</dbReference>
<evidence type="ECO:0000313" key="28">
    <source>
        <dbReference type="EMBL" id="GLK13676.1"/>
    </source>
</evidence>
<dbReference type="GO" id="GO:0046872">
    <property type="term" value="F:metal ion binding"/>
    <property type="evidence" value="ECO:0007669"/>
    <property type="project" value="UniProtKB-KW"/>
</dbReference>
<keyword evidence="11 26" id="KW-0067">ATP-binding</keyword>
<evidence type="ECO:0000256" key="24">
    <source>
        <dbReference type="PIRSR" id="PIRSR039102-2"/>
    </source>
</evidence>
<evidence type="ECO:0000256" key="26">
    <source>
        <dbReference type="PROSITE-ProRule" id="PRU00409"/>
    </source>
</evidence>
<dbReference type="PANTHER" id="PTHR23132:SF25">
    <property type="entry name" value="D-ALANINE--D-ALANINE LIGASE A"/>
    <property type="match status" value="1"/>
</dbReference>
<feature type="binding site" evidence="24">
    <location>
        <begin position="228"/>
        <end position="235"/>
    </location>
    <ligand>
        <name>ATP</name>
        <dbReference type="ChEBI" id="CHEBI:30616"/>
    </ligand>
</feature>
<evidence type="ECO:0000256" key="20">
    <source>
        <dbReference type="ARBA" id="ARBA00076288"/>
    </source>
</evidence>
<evidence type="ECO:0000256" key="15">
    <source>
        <dbReference type="ARBA" id="ARBA00023211"/>
    </source>
</evidence>
<keyword evidence="15 25" id="KW-0464">Manganese</keyword>
<comment type="cofactor">
    <cofactor evidence="1">
        <name>Mn(2+)</name>
        <dbReference type="ChEBI" id="CHEBI:29035"/>
    </cofactor>
</comment>
<dbReference type="InterPro" id="IPR000291">
    <property type="entry name" value="D-Ala_lig_Van_CS"/>
</dbReference>
<evidence type="ECO:0000256" key="7">
    <source>
        <dbReference type="ARBA" id="ARBA00022490"/>
    </source>
</evidence>
<dbReference type="Gene3D" id="3.30.470.20">
    <property type="entry name" value="ATP-grasp fold, B domain"/>
    <property type="match status" value="1"/>
</dbReference>
<feature type="domain" description="ATP-grasp" evidence="27">
    <location>
        <begin position="150"/>
        <end position="359"/>
    </location>
</feature>
<dbReference type="InterPro" id="IPR011095">
    <property type="entry name" value="Dala_Dala_lig_C"/>
</dbReference>
<comment type="subcellular location">
    <subcellularLocation>
        <location evidence="3 22">Cytoplasm</location>
    </subcellularLocation>
</comment>
<dbReference type="Pfam" id="PF01820">
    <property type="entry name" value="Dala_Dala_lig_N"/>
    <property type="match status" value="1"/>
</dbReference>
<evidence type="ECO:0000256" key="10">
    <source>
        <dbReference type="ARBA" id="ARBA00022741"/>
    </source>
</evidence>
<keyword evidence="13 22" id="KW-0133">Cell shape</keyword>
<feature type="active site" evidence="23">
    <location>
        <position position="198"/>
    </location>
</feature>
<sequence length="369" mass="39386">MSEQYETRPRVAIVFGGRNSEHAVSILGAGSVLEAIDRSKYEVVPVGIAQDGRWVLASGDQRYAIEDGAFPAVDDQGTALALPSGSGSLVTYDAGSIPVELGQVDVVFPVMHGPFAEDGTIQGLLEMAGVRYVGSGVLASAVGMDKGYMKTVLAAAGLPVGPYVVVRDRDWRVDRDRVLKEVQELGWPVFVKPARAGSSQGISKVNDLDELERAVELAREHDPKVLVEAAIVGREIECAVLESPGDEAPRASLPGEVLVRGDHAFFDFEAKYIEGDMSLAVPADIPAEVAEELRGMAVRAFEALGCEGLSRVDFFYTEDGGLILNEINTMPGFTSVSVAPQLWAATGVSYAELVDRLIQLALARPSGLR</sequence>
<feature type="binding site" evidence="25">
    <location>
        <position position="313"/>
    </location>
    <ligand>
        <name>Mg(2+)</name>
        <dbReference type="ChEBI" id="CHEBI:18420"/>
        <label>1</label>
    </ligand>
</feature>
<evidence type="ECO:0000256" key="6">
    <source>
        <dbReference type="ARBA" id="ARBA00012216"/>
    </source>
</evidence>
<dbReference type="PANTHER" id="PTHR23132">
    <property type="entry name" value="D-ALANINE--D-ALANINE LIGASE"/>
    <property type="match status" value="1"/>
</dbReference>
<dbReference type="SUPFAM" id="SSF52440">
    <property type="entry name" value="PreATP-grasp domain"/>
    <property type="match status" value="1"/>
</dbReference>
<evidence type="ECO:0000256" key="25">
    <source>
        <dbReference type="PIRSR" id="PIRSR039102-3"/>
    </source>
</evidence>
<reference evidence="28" key="1">
    <citation type="journal article" date="2014" name="Int. J. Syst. Evol. Microbiol.">
        <title>Complete genome sequence of Corynebacterium casei LMG S-19264T (=DSM 44701T), isolated from a smear-ripened cheese.</title>
        <authorList>
            <consortium name="US DOE Joint Genome Institute (JGI-PGF)"/>
            <person name="Walter F."/>
            <person name="Albersmeier A."/>
            <person name="Kalinowski J."/>
            <person name="Ruckert C."/>
        </authorList>
    </citation>
    <scope>NUCLEOTIDE SEQUENCE</scope>
    <source>
        <strain evidence="28">VKM Ac-2007</strain>
    </source>
</reference>
<feature type="active site" evidence="23">
    <location>
        <position position="21"/>
    </location>
</feature>
<evidence type="ECO:0000256" key="16">
    <source>
        <dbReference type="ARBA" id="ARBA00023316"/>
    </source>
</evidence>
<comment type="function">
    <text evidence="2 22">Cell wall formation.</text>
</comment>
<dbReference type="AlphaFoldDB" id="A0A9W6MGW8"/>
<evidence type="ECO:0000256" key="13">
    <source>
        <dbReference type="ARBA" id="ARBA00022960"/>
    </source>
</evidence>
<protein>
    <recommendedName>
        <fullName evidence="19 22">D-alanine--D-alanine ligase</fullName>
        <ecNumber evidence="6 22">6.3.2.4</ecNumber>
    </recommendedName>
    <alternativeName>
        <fullName evidence="21 22">D-Ala-D-Ala ligase</fullName>
    </alternativeName>
    <alternativeName>
        <fullName evidence="20 22">D-alanylalanine synthetase</fullName>
    </alternativeName>
</protein>
<comment type="caution">
    <text evidence="28">The sequence shown here is derived from an EMBL/GenBank/DDBJ whole genome shotgun (WGS) entry which is preliminary data.</text>
</comment>
<keyword evidence="7 22" id="KW-0963">Cytoplasm</keyword>
<evidence type="ECO:0000259" key="27">
    <source>
        <dbReference type="PROSITE" id="PS50975"/>
    </source>
</evidence>
<name>A0A9W6MGW8_9ACTN</name>